<dbReference type="OrthoDB" id="9807134at2"/>
<keyword evidence="1 2" id="KW-0732">Signal</keyword>
<proteinExistence type="predicted"/>
<protein>
    <submittedName>
        <fullName evidence="5">ABC transporter substrate-binding protein</fullName>
    </submittedName>
</protein>
<dbReference type="EMBL" id="QYBC01000004">
    <property type="protein sequence ID" value="RYB06257.1"/>
    <property type="molecule type" value="Genomic_DNA"/>
</dbReference>
<dbReference type="Gene3D" id="3.40.190.10">
    <property type="entry name" value="Periplasmic binding protein-like II"/>
    <property type="match status" value="2"/>
</dbReference>
<evidence type="ECO:0000313" key="6">
    <source>
        <dbReference type="Proteomes" id="UP000289411"/>
    </source>
</evidence>
<reference evidence="5 6" key="1">
    <citation type="submission" date="2018-09" db="EMBL/GenBank/DDBJ databases">
        <authorList>
            <person name="Grouzdev D.S."/>
            <person name="Krutkina M.S."/>
        </authorList>
    </citation>
    <scope>NUCLEOTIDE SEQUENCE [LARGE SCALE GENOMIC DNA]</scope>
    <source>
        <strain evidence="5 6">RmlP001</strain>
    </source>
</reference>
<dbReference type="InterPro" id="IPR001320">
    <property type="entry name" value="Iontro_rcpt_C"/>
</dbReference>
<reference evidence="5 6" key="2">
    <citation type="submission" date="2019-02" db="EMBL/GenBank/DDBJ databases">
        <title>'Lichenibacterium ramalinii' gen. nov. sp. nov., 'Lichenibacterium minor' gen. nov. sp. nov.</title>
        <authorList>
            <person name="Pankratov T."/>
        </authorList>
    </citation>
    <scope>NUCLEOTIDE SEQUENCE [LARGE SCALE GENOMIC DNA]</scope>
    <source>
        <strain evidence="5 6">RmlP001</strain>
    </source>
</reference>
<sequence length="283" mass="30578">MNRHAIAAVVALSAVLGLGPVQAKDWTKVTIATEGAYEPWNYVLPDGKLAGFEVDLAHDLCTRMKVECAVVQNDWDGMIPALNAGKFDGIMAGMNITPKRLEVIDFSNAYAAGPAGLMVPKSSDLAKLPGTGEILNLSKDDPHNKEVIDRMRAMLKGKTIGVQVATIHANFVDKYFKDVATIQEYKTTEQHDLDLMAGRIDAAFADDAYFLTTLSKPDAKDLTLAGAEFRGGDVFGRGVGVGLRKGDTDLKAMFDKAIASARADGTLKALQDKWFKLDMMPPS</sequence>
<dbReference type="SMART" id="SM00062">
    <property type="entry name" value="PBPb"/>
    <property type="match status" value="1"/>
</dbReference>
<feature type="chain" id="PRO_5020730124" evidence="2">
    <location>
        <begin position="24"/>
        <end position="283"/>
    </location>
</feature>
<dbReference type="PANTHER" id="PTHR35936">
    <property type="entry name" value="MEMBRANE-BOUND LYTIC MUREIN TRANSGLYCOSYLASE F"/>
    <property type="match status" value="1"/>
</dbReference>
<dbReference type="GO" id="GO:0015276">
    <property type="term" value="F:ligand-gated monoatomic ion channel activity"/>
    <property type="evidence" value="ECO:0007669"/>
    <property type="project" value="InterPro"/>
</dbReference>
<comment type="caution">
    <text evidence="5">The sequence shown here is derived from an EMBL/GenBank/DDBJ whole genome shotgun (WGS) entry which is preliminary data.</text>
</comment>
<organism evidence="5 6">
    <name type="scientific">Lichenibacterium ramalinae</name>
    <dbReference type="NCBI Taxonomy" id="2316527"/>
    <lineage>
        <taxon>Bacteria</taxon>
        <taxon>Pseudomonadati</taxon>
        <taxon>Pseudomonadota</taxon>
        <taxon>Alphaproteobacteria</taxon>
        <taxon>Hyphomicrobiales</taxon>
        <taxon>Lichenihabitantaceae</taxon>
        <taxon>Lichenibacterium</taxon>
    </lineage>
</organism>
<dbReference type="AlphaFoldDB" id="A0A4Q2RFR7"/>
<evidence type="ECO:0000313" key="5">
    <source>
        <dbReference type="EMBL" id="RYB06257.1"/>
    </source>
</evidence>
<evidence type="ECO:0000259" key="3">
    <source>
        <dbReference type="SMART" id="SM00062"/>
    </source>
</evidence>
<dbReference type="Proteomes" id="UP000289411">
    <property type="component" value="Unassembled WGS sequence"/>
</dbReference>
<dbReference type="RefSeq" id="WP_129218192.1">
    <property type="nucleotide sequence ID" value="NZ_QYBC01000004.1"/>
</dbReference>
<feature type="domain" description="Solute-binding protein family 3/N-terminal" evidence="3">
    <location>
        <begin position="28"/>
        <end position="278"/>
    </location>
</feature>
<name>A0A4Q2RFR7_9HYPH</name>
<dbReference type="PANTHER" id="PTHR35936:SF17">
    <property type="entry name" value="ARGININE-BINDING EXTRACELLULAR PROTEIN ARTP"/>
    <property type="match status" value="1"/>
</dbReference>
<dbReference type="Pfam" id="PF00497">
    <property type="entry name" value="SBP_bac_3"/>
    <property type="match status" value="1"/>
</dbReference>
<dbReference type="InterPro" id="IPR001638">
    <property type="entry name" value="Solute-binding_3/MltF_N"/>
</dbReference>
<evidence type="ECO:0000259" key="4">
    <source>
        <dbReference type="SMART" id="SM00079"/>
    </source>
</evidence>
<keyword evidence="6" id="KW-1185">Reference proteome</keyword>
<evidence type="ECO:0000256" key="1">
    <source>
        <dbReference type="ARBA" id="ARBA00022729"/>
    </source>
</evidence>
<gene>
    <name evidence="5" type="ORF">D3272_05690</name>
</gene>
<evidence type="ECO:0000256" key="2">
    <source>
        <dbReference type="SAM" id="SignalP"/>
    </source>
</evidence>
<accession>A0A4Q2RFR7</accession>
<dbReference type="GO" id="GO:0016020">
    <property type="term" value="C:membrane"/>
    <property type="evidence" value="ECO:0007669"/>
    <property type="project" value="InterPro"/>
</dbReference>
<dbReference type="SUPFAM" id="SSF53850">
    <property type="entry name" value="Periplasmic binding protein-like II"/>
    <property type="match status" value="1"/>
</dbReference>
<feature type="domain" description="Ionotropic glutamate receptor C-terminal" evidence="4">
    <location>
        <begin position="28"/>
        <end position="277"/>
    </location>
</feature>
<feature type="signal peptide" evidence="2">
    <location>
        <begin position="1"/>
        <end position="23"/>
    </location>
</feature>
<dbReference type="SMART" id="SM00079">
    <property type="entry name" value="PBPe"/>
    <property type="match status" value="1"/>
</dbReference>